<dbReference type="GeneID" id="25917978"/>
<dbReference type="RefSeq" id="XP_014143907.1">
    <property type="nucleotide sequence ID" value="XM_014288432.1"/>
</dbReference>
<accession>A0A0L0EZT7</accession>
<sequence>MPIATSCPSAARVEYRTSSPVVSAATGESKRPTTWATNWSLIATTGLPVIRLRNSMNNRMH</sequence>
<feature type="non-terminal residue" evidence="1">
    <location>
        <position position="61"/>
    </location>
</feature>
<evidence type="ECO:0000313" key="1">
    <source>
        <dbReference type="EMBL" id="KNC70005.1"/>
    </source>
</evidence>
<gene>
    <name evidence="1" type="ORF">SARC_17474</name>
</gene>
<dbReference type="EMBL" id="KQ252484">
    <property type="protein sequence ID" value="KNC70005.1"/>
    <property type="molecule type" value="Genomic_DNA"/>
</dbReference>
<name>A0A0L0EZT7_9EUKA</name>
<dbReference type="Proteomes" id="UP000054560">
    <property type="component" value="Unassembled WGS sequence"/>
</dbReference>
<dbReference type="AlphaFoldDB" id="A0A0L0EZT7"/>
<organism evidence="1 2">
    <name type="scientific">Sphaeroforma arctica JP610</name>
    <dbReference type="NCBI Taxonomy" id="667725"/>
    <lineage>
        <taxon>Eukaryota</taxon>
        <taxon>Ichthyosporea</taxon>
        <taxon>Ichthyophonida</taxon>
        <taxon>Sphaeroforma</taxon>
    </lineage>
</organism>
<proteinExistence type="predicted"/>
<keyword evidence="2" id="KW-1185">Reference proteome</keyword>
<evidence type="ECO:0000313" key="2">
    <source>
        <dbReference type="Proteomes" id="UP000054560"/>
    </source>
</evidence>
<protein>
    <submittedName>
        <fullName evidence="1">Uncharacterized protein</fullName>
    </submittedName>
</protein>
<reference evidence="1 2" key="1">
    <citation type="submission" date="2011-02" db="EMBL/GenBank/DDBJ databases">
        <title>The Genome Sequence of Sphaeroforma arctica JP610.</title>
        <authorList>
            <consortium name="The Broad Institute Genome Sequencing Platform"/>
            <person name="Russ C."/>
            <person name="Cuomo C."/>
            <person name="Young S.K."/>
            <person name="Zeng Q."/>
            <person name="Gargeya S."/>
            <person name="Alvarado L."/>
            <person name="Berlin A."/>
            <person name="Chapman S.B."/>
            <person name="Chen Z."/>
            <person name="Freedman E."/>
            <person name="Gellesch M."/>
            <person name="Goldberg J."/>
            <person name="Griggs A."/>
            <person name="Gujja S."/>
            <person name="Heilman E."/>
            <person name="Heiman D."/>
            <person name="Howarth C."/>
            <person name="Mehta T."/>
            <person name="Neiman D."/>
            <person name="Pearson M."/>
            <person name="Roberts A."/>
            <person name="Saif S."/>
            <person name="Shea T."/>
            <person name="Shenoy N."/>
            <person name="Sisk P."/>
            <person name="Stolte C."/>
            <person name="Sykes S."/>
            <person name="White J."/>
            <person name="Yandava C."/>
            <person name="Burger G."/>
            <person name="Gray M.W."/>
            <person name="Holland P.W.H."/>
            <person name="King N."/>
            <person name="Lang F.B.F."/>
            <person name="Roger A.J."/>
            <person name="Ruiz-Trillo I."/>
            <person name="Haas B."/>
            <person name="Nusbaum C."/>
            <person name="Birren B."/>
        </authorList>
    </citation>
    <scope>NUCLEOTIDE SEQUENCE [LARGE SCALE GENOMIC DNA]</scope>
    <source>
        <strain evidence="1 2">JP610</strain>
    </source>
</reference>